<dbReference type="PANTHER" id="PTHR11439">
    <property type="entry name" value="GAG-POL-RELATED RETROTRANSPOSON"/>
    <property type="match status" value="1"/>
</dbReference>
<organism evidence="1">
    <name type="scientific">Nicotiana tabacum</name>
    <name type="common">Common tobacco</name>
    <dbReference type="NCBI Taxonomy" id="4097"/>
    <lineage>
        <taxon>Eukaryota</taxon>
        <taxon>Viridiplantae</taxon>
        <taxon>Streptophyta</taxon>
        <taxon>Embryophyta</taxon>
        <taxon>Tracheophyta</taxon>
        <taxon>Spermatophyta</taxon>
        <taxon>Magnoliopsida</taxon>
        <taxon>eudicotyledons</taxon>
        <taxon>Gunneridae</taxon>
        <taxon>Pentapetalae</taxon>
        <taxon>asterids</taxon>
        <taxon>lamiids</taxon>
        <taxon>Solanales</taxon>
        <taxon>Solanaceae</taxon>
        <taxon>Nicotianoideae</taxon>
        <taxon>Nicotianeae</taxon>
        <taxon>Nicotiana</taxon>
    </lineage>
</organism>
<dbReference type="STRING" id="4097.A0A1S4CHX4"/>
<name>A0A1S4CHX4_TOBAC</name>
<dbReference type="OrthoDB" id="1304733at2759"/>
<dbReference type="PANTHER" id="PTHR11439:SF463">
    <property type="entry name" value="REVERSE TRANSCRIPTASE TY1_COPIA-TYPE DOMAIN-CONTAINING PROTEIN"/>
    <property type="match status" value="1"/>
</dbReference>
<reference evidence="1" key="1">
    <citation type="submission" date="2025-08" db="UniProtKB">
        <authorList>
            <consortium name="RefSeq"/>
        </authorList>
    </citation>
    <scope>IDENTIFICATION</scope>
</reference>
<protein>
    <submittedName>
        <fullName evidence="1">Uncharacterized mitochondrial protein AtMg00810-like</fullName>
    </submittedName>
</protein>
<dbReference type="PaxDb" id="4097-A0A1S4CHX4"/>
<dbReference type="KEGG" id="nta:107819229"/>
<sequence>MICCKPTESPIECHHKLQTGVGESVDKERYQKLVGKLIYLSHTRLDIAYLVSLYLKSAPGKGMFFSKYGDIRIEAHTDVDWARSLDDRRSTSDNCTLIGGNLVIWSSKKKSVVARSSAKAE</sequence>
<dbReference type="RefSeq" id="XP_016500800.1">
    <property type="nucleotide sequence ID" value="XM_016645314.1"/>
</dbReference>
<dbReference type="AlphaFoldDB" id="A0A1S4CHX4"/>
<gene>
    <name evidence="1" type="primary">LOC107819229</name>
</gene>
<accession>A0A1S4CHX4</accession>
<dbReference type="CDD" id="cd09272">
    <property type="entry name" value="RNase_HI_RT_Ty1"/>
    <property type="match status" value="1"/>
</dbReference>
<dbReference type="OMA" id="DIRIEAH"/>
<proteinExistence type="predicted"/>
<evidence type="ECO:0000313" key="1">
    <source>
        <dbReference type="RefSeq" id="XP_016500800.1"/>
    </source>
</evidence>